<sequence>METNPLFPEVWHVSMSVNSGVSLLTRPRYAQIIARHLNKGHRDEMIITRSHMLLPDELLLLVEPNRSPLNEWLQAFLSGSAADLCETLQKDTDEQRKEWFTTFLNKDDNAPALFWKNVQQQRVSSLKEYDDLEARMLSAPVRAGYVNDPEFYTYTWFNNRSGIQYTQLEG</sequence>
<dbReference type="GO" id="GO:0006313">
    <property type="term" value="P:DNA transposition"/>
    <property type="evidence" value="ECO:0007669"/>
    <property type="project" value="InterPro"/>
</dbReference>
<dbReference type="Proteomes" id="UP000324611">
    <property type="component" value="Unassembled WGS sequence"/>
</dbReference>
<evidence type="ECO:0000313" key="2">
    <source>
        <dbReference type="Proteomes" id="UP000324611"/>
    </source>
</evidence>
<dbReference type="EMBL" id="VUOC01000001">
    <property type="protein sequence ID" value="KAA2245186.1"/>
    <property type="molecule type" value="Genomic_DNA"/>
</dbReference>
<dbReference type="GO" id="GO:0004803">
    <property type="term" value="F:transposase activity"/>
    <property type="evidence" value="ECO:0007669"/>
    <property type="project" value="InterPro"/>
</dbReference>
<accession>A0A5B2W3R6</accession>
<reference evidence="1 2" key="2">
    <citation type="submission" date="2019-09" db="EMBL/GenBank/DDBJ databases">
        <authorList>
            <person name="Jin C."/>
        </authorList>
    </citation>
    <scope>NUCLEOTIDE SEQUENCE [LARGE SCALE GENOMIC DNA]</scope>
    <source>
        <strain evidence="1 2">BN140078</strain>
    </source>
</reference>
<dbReference type="InterPro" id="IPR036515">
    <property type="entry name" value="Transposase_17_sf"/>
</dbReference>
<dbReference type="Gene3D" id="3.30.70.1290">
    <property type="entry name" value="Transposase IS200-like"/>
    <property type="match status" value="1"/>
</dbReference>
<dbReference type="RefSeq" id="WP_149836580.1">
    <property type="nucleotide sequence ID" value="NZ_VUOC01000001.1"/>
</dbReference>
<keyword evidence="2" id="KW-1185">Reference proteome</keyword>
<comment type="caution">
    <text evidence="1">The sequence shown here is derived from an EMBL/GenBank/DDBJ whole genome shotgun (WGS) entry which is preliminary data.</text>
</comment>
<name>A0A5B2W3R6_9BACT</name>
<dbReference type="GO" id="GO:0003677">
    <property type="term" value="F:DNA binding"/>
    <property type="evidence" value="ECO:0007669"/>
    <property type="project" value="InterPro"/>
</dbReference>
<organism evidence="1 2">
    <name type="scientific">Chitinophaga agrisoli</name>
    <dbReference type="NCBI Taxonomy" id="2607653"/>
    <lineage>
        <taxon>Bacteria</taxon>
        <taxon>Pseudomonadati</taxon>
        <taxon>Bacteroidota</taxon>
        <taxon>Chitinophagia</taxon>
        <taxon>Chitinophagales</taxon>
        <taxon>Chitinophagaceae</taxon>
        <taxon>Chitinophaga</taxon>
    </lineage>
</organism>
<gene>
    <name evidence="1" type="ORF">F0L74_04285</name>
</gene>
<dbReference type="AlphaFoldDB" id="A0A5B2W3R6"/>
<protein>
    <submittedName>
        <fullName evidence="1">Uncharacterized protein</fullName>
    </submittedName>
</protein>
<reference evidence="1 2" key="1">
    <citation type="submission" date="2019-09" db="EMBL/GenBank/DDBJ databases">
        <title>Chitinophaga ginsengihumi sp. nov., isolated from soil of ginseng rhizosphere.</title>
        <authorList>
            <person name="Lee J."/>
        </authorList>
    </citation>
    <scope>NUCLEOTIDE SEQUENCE [LARGE SCALE GENOMIC DNA]</scope>
    <source>
        <strain evidence="1 2">BN140078</strain>
    </source>
</reference>
<evidence type="ECO:0000313" key="1">
    <source>
        <dbReference type="EMBL" id="KAA2245186.1"/>
    </source>
</evidence>
<proteinExistence type="predicted"/>